<feature type="transmembrane region" description="Helical" evidence="6">
    <location>
        <begin position="48"/>
        <end position="70"/>
    </location>
</feature>
<dbReference type="AlphaFoldDB" id="A0A1G2HMH0"/>
<feature type="domain" description="Cytochrome C biogenesis protein transmembrane" evidence="7">
    <location>
        <begin position="6"/>
        <end position="217"/>
    </location>
</feature>
<dbReference type="STRING" id="1802202.A2730_00080"/>
<dbReference type="PANTHER" id="PTHR31272:SF4">
    <property type="entry name" value="CYTOCHROME C-TYPE BIOGENESIS PROTEIN HI_1454-RELATED"/>
    <property type="match status" value="1"/>
</dbReference>
<dbReference type="Proteomes" id="UP000176855">
    <property type="component" value="Unassembled WGS sequence"/>
</dbReference>
<evidence type="ECO:0000259" key="7">
    <source>
        <dbReference type="Pfam" id="PF02683"/>
    </source>
</evidence>
<proteinExistence type="inferred from homology"/>
<organism evidence="8 9">
    <name type="scientific">Candidatus Staskawiczbacteria bacterium RIFCSPHIGHO2_01_FULL_39_25</name>
    <dbReference type="NCBI Taxonomy" id="1802202"/>
    <lineage>
        <taxon>Bacteria</taxon>
        <taxon>Candidatus Staskawicziibacteriota</taxon>
    </lineage>
</organism>
<comment type="subcellular location">
    <subcellularLocation>
        <location evidence="1">Membrane</location>
        <topology evidence="1">Multi-pass membrane protein</topology>
    </subcellularLocation>
</comment>
<evidence type="ECO:0000256" key="3">
    <source>
        <dbReference type="ARBA" id="ARBA00022692"/>
    </source>
</evidence>
<evidence type="ECO:0000256" key="5">
    <source>
        <dbReference type="ARBA" id="ARBA00023136"/>
    </source>
</evidence>
<dbReference type="InterPro" id="IPR051790">
    <property type="entry name" value="Cytochrome_c-biogenesis_DsbD"/>
</dbReference>
<reference evidence="8 9" key="1">
    <citation type="journal article" date="2016" name="Nat. Commun.">
        <title>Thousands of microbial genomes shed light on interconnected biogeochemical processes in an aquifer system.</title>
        <authorList>
            <person name="Anantharaman K."/>
            <person name="Brown C.T."/>
            <person name="Hug L.A."/>
            <person name="Sharon I."/>
            <person name="Castelle C.J."/>
            <person name="Probst A.J."/>
            <person name="Thomas B.C."/>
            <person name="Singh A."/>
            <person name="Wilkins M.J."/>
            <person name="Karaoz U."/>
            <person name="Brodie E.L."/>
            <person name="Williams K.H."/>
            <person name="Hubbard S.S."/>
            <person name="Banfield J.F."/>
        </authorList>
    </citation>
    <scope>NUCLEOTIDE SEQUENCE [LARGE SCALE GENOMIC DNA]</scope>
</reference>
<feature type="transmembrane region" description="Helical" evidence="6">
    <location>
        <begin position="161"/>
        <end position="187"/>
    </location>
</feature>
<dbReference type="GO" id="GO:0017004">
    <property type="term" value="P:cytochrome complex assembly"/>
    <property type="evidence" value="ECO:0007669"/>
    <property type="project" value="InterPro"/>
</dbReference>
<feature type="transmembrane region" description="Helical" evidence="6">
    <location>
        <begin position="6"/>
        <end position="36"/>
    </location>
</feature>
<dbReference type="InterPro" id="IPR003834">
    <property type="entry name" value="Cyt_c_assmbl_TM_dom"/>
</dbReference>
<dbReference type="Pfam" id="PF02683">
    <property type="entry name" value="DsbD_TM"/>
    <property type="match status" value="1"/>
</dbReference>
<evidence type="ECO:0000256" key="4">
    <source>
        <dbReference type="ARBA" id="ARBA00022989"/>
    </source>
</evidence>
<evidence type="ECO:0000313" key="9">
    <source>
        <dbReference type="Proteomes" id="UP000176855"/>
    </source>
</evidence>
<dbReference type="PANTHER" id="PTHR31272">
    <property type="entry name" value="CYTOCHROME C-TYPE BIOGENESIS PROTEIN HI_1454-RELATED"/>
    <property type="match status" value="1"/>
</dbReference>
<dbReference type="EMBL" id="MHOO01000011">
    <property type="protein sequence ID" value="OGZ63686.1"/>
    <property type="molecule type" value="Genomic_DNA"/>
</dbReference>
<name>A0A1G2HMH0_9BACT</name>
<keyword evidence="4 6" id="KW-1133">Transmembrane helix</keyword>
<feature type="transmembrane region" description="Helical" evidence="6">
    <location>
        <begin position="199"/>
        <end position="217"/>
    </location>
</feature>
<evidence type="ECO:0000313" key="8">
    <source>
        <dbReference type="EMBL" id="OGZ63686.1"/>
    </source>
</evidence>
<protein>
    <recommendedName>
        <fullName evidence="7">Cytochrome C biogenesis protein transmembrane domain-containing protein</fullName>
    </recommendedName>
</protein>
<sequence length="235" mass="25592">MVQSIFIGAFLGGLVSFLAPCVLPIIPGFLAYLAGASTTRAEAKRREIFINSIFFVSGFSIVFALLGVLLNTLLENIAYDVQIWLSRLGGVMIIFFGLYLVGLIKVPFLEREYKFGVKTRFKSRYATSFLFGLAFAAGWTPCVGPALGVILGLAATQPGSAFFLLLTYALGLGVPFLIVGAFTGQAAEFIKRHAIELRYLNIIFGVILLALGVLIFTQKLSLIANFEFLNSILLK</sequence>
<accession>A0A1G2HMH0</accession>
<keyword evidence="3 6" id="KW-0812">Transmembrane</keyword>
<dbReference type="GO" id="GO:0016020">
    <property type="term" value="C:membrane"/>
    <property type="evidence" value="ECO:0007669"/>
    <property type="project" value="UniProtKB-SubCell"/>
</dbReference>
<keyword evidence="5 6" id="KW-0472">Membrane</keyword>
<gene>
    <name evidence="8" type="ORF">A2730_00080</name>
</gene>
<evidence type="ECO:0000256" key="6">
    <source>
        <dbReference type="SAM" id="Phobius"/>
    </source>
</evidence>
<feature type="transmembrane region" description="Helical" evidence="6">
    <location>
        <begin position="90"/>
        <end position="108"/>
    </location>
</feature>
<feature type="transmembrane region" description="Helical" evidence="6">
    <location>
        <begin position="129"/>
        <end position="155"/>
    </location>
</feature>
<comment type="caution">
    <text evidence="8">The sequence shown here is derived from an EMBL/GenBank/DDBJ whole genome shotgun (WGS) entry which is preliminary data.</text>
</comment>
<evidence type="ECO:0000256" key="1">
    <source>
        <dbReference type="ARBA" id="ARBA00004141"/>
    </source>
</evidence>
<comment type="similarity">
    <text evidence="2">Belongs to the DsbD family.</text>
</comment>
<evidence type="ECO:0000256" key="2">
    <source>
        <dbReference type="ARBA" id="ARBA00006143"/>
    </source>
</evidence>